<evidence type="ECO:0000313" key="2">
    <source>
        <dbReference type="EMBL" id="GER42428.1"/>
    </source>
</evidence>
<sequence>MKMREQRRQEQDRYMNQDLRKFSPTHRAYYELKKTEILKDLENEFPHGSNICRVNIYTNALIFVYKTFSGHMMSISLGSTKFRSTHMNWGLEVLVINVLSSAFLWFVYYSFGDDRYVSV</sequence>
<keyword evidence="1" id="KW-1133">Transmembrane helix</keyword>
<keyword evidence="2" id="KW-0238">DNA-binding</keyword>
<keyword evidence="3" id="KW-1185">Reference proteome</keyword>
<evidence type="ECO:0000256" key="1">
    <source>
        <dbReference type="SAM" id="Phobius"/>
    </source>
</evidence>
<evidence type="ECO:0000313" key="3">
    <source>
        <dbReference type="Proteomes" id="UP000325081"/>
    </source>
</evidence>
<reference evidence="3" key="1">
    <citation type="journal article" date="2019" name="Curr. Biol.">
        <title>Genome Sequence of Striga asiatica Provides Insight into the Evolution of Plant Parasitism.</title>
        <authorList>
            <person name="Yoshida S."/>
            <person name="Kim S."/>
            <person name="Wafula E.K."/>
            <person name="Tanskanen J."/>
            <person name="Kim Y.M."/>
            <person name="Honaas L."/>
            <person name="Yang Z."/>
            <person name="Spallek T."/>
            <person name="Conn C.E."/>
            <person name="Ichihashi Y."/>
            <person name="Cheong K."/>
            <person name="Cui S."/>
            <person name="Der J.P."/>
            <person name="Gundlach H."/>
            <person name="Jiao Y."/>
            <person name="Hori C."/>
            <person name="Ishida J.K."/>
            <person name="Kasahara H."/>
            <person name="Kiba T."/>
            <person name="Kim M.S."/>
            <person name="Koo N."/>
            <person name="Laohavisit A."/>
            <person name="Lee Y.H."/>
            <person name="Lumba S."/>
            <person name="McCourt P."/>
            <person name="Mortimer J.C."/>
            <person name="Mutuku J.M."/>
            <person name="Nomura T."/>
            <person name="Sasaki-Sekimoto Y."/>
            <person name="Seto Y."/>
            <person name="Wang Y."/>
            <person name="Wakatake T."/>
            <person name="Sakakibara H."/>
            <person name="Demura T."/>
            <person name="Yamaguchi S."/>
            <person name="Yoneyama K."/>
            <person name="Manabe R.I."/>
            <person name="Nelson D.C."/>
            <person name="Schulman A.H."/>
            <person name="Timko M.P."/>
            <person name="dePamphilis C.W."/>
            <person name="Choi D."/>
            <person name="Shirasu K."/>
        </authorList>
    </citation>
    <scope>NUCLEOTIDE SEQUENCE [LARGE SCALE GENOMIC DNA]</scope>
    <source>
        <strain evidence="3">cv. UVA1</strain>
    </source>
</reference>
<keyword evidence="1" id="KW-0472">Membrane</keyword>
<accession>A0A5A7QBR7</accession>
<name>A0A5A7QBR7_STRAF</name>
<organism evidence="2 3">
    <name type="scientific">Striga asiatica</name>
    <name type="common">Asiatic witchweed</name>
    <name type="synonym">Buchnera asiatica</name>
    <dbReference type="NCBI Taxonomy" id="4170"/>
    <lineage>
        <taxon>Eukaryota</taxon>
        <taxon>Viridiplantae</taxon>
        <taxon>Streptophyta</taxon>
        <taxon>Embryophyta</taxon>
        <taxon>Tracheophyta</taxon>
        <taxon>Spermatophyta</taxon>
        <taxon>Magnoliopsida</taxon>
        <taxon>eudicotyledons</taxon>
        <taxon>Gunneridae</taxon>
        <taxon>Pentapetalae</taxon>
        <taxon>asterids</taxon>
        <taxon>lamiids</taxon>
        <taxon>Lamiales</taxon>
        <taxon>Orobanchaceae</taxon>
        <taxon>Buchnereae</taxon>
        <taxon>Striga</taxon>
    </lineage>
</organism>
<feature type="transmembrane region" description="Helical" evidence="1">
    <location>
        <begin position="89"/>
        <end position="111"/>
    </location>
</feature>
<comment type="caution">
    <text evidence="2">The sequence shown here is derived from an EMBL/GenBank/DDBJ whole genome shotgun (WGS) entry which is preliminary data.</text>
</comment>
<dbReference type="AlphaFoldDB" id="A0A5A7QBR7"/>
<proteinExistence type="predicted"/>
<protein>
    <submittedName>
        <fullName evidence="2">DNA-binding bromodomain-containing protein</fullName>
    </submittedName>
</protein>
<dbReference type="Proteomes" id="UP000325081">
    <property type="component" value="Unassembled WGS sequence"/>
</dbReference>
<dbReference type="EMBL" id="BKCP01006328">
    <property type="protein sequence ID" value="GER42428.1"/>
    <property type="molecule type" value="Genomic_DNA"/>
</dbReference>
<keyword evidence="1" id="KW-0812">Transmembrane</keyword>
<gene>
    <name evidence="2" type="ORF">STAS_19219</name>
</gene>
<dbReference type="GO" id="GO:0003677">
    <property type="term" value="F:DNA binding"/>
    <property type="evidence" value="ECO:0007669"/>
    <property type="project" value="UniProtKB-KW"/>
</dbReference>